<sequence>MFRAANRTASNACLPDATETNKSRSVTRRGFLSVMMAGAGSAALAACGGGSENLSDSVMNAQAVSKAASASGTVIPPAASITDSSGAVWTLVGGRVNRNGVGVSTGSPAALATILYYNGAIYAKNSAGTWFKNGSPWQNVGTADPRGVASAAAAVTSGSKFYGINGHLAYGSGIYKTMSAAAQLAILKDLGVTNYRADVADSGMAKTIAAALTGAFKGSGVSILPVLNPLSCGWNTSLSESSAYTLGYNLATGATTQLKGLVSHIECGNELDVPLKISGDGSSAANWSASAWPSLRGVLRGMIDGVRAIDPSIKCGVGTGIPLSYRALQMLWNGVSPNGTTNGVSGSASLRWDFTCYHWYESSGDMLCGWQNSACYDVLQALKDSFGVPIWLTEWGWNAQKDTMDQKTAYVPKALAQYRSLKDKYNIEAIMMYAVIDDNYGLIAGDGVTKRASYDLFKNFVKANPV</sequence>
<accession>A0A069NDC1</accession>
<dbReference type="AlphaFoldDB" id="A0A069NDC1"/>
<dbReference type="InterPro" id="IPR024655">
    <property type="entry name" value="Asl1_glyco_hydro_catalytic"/>
</dbReference>
<feature type="region of interest" description="Disordered" evidence="1">
    <location>
        <begin position="1"/>
        <end position="21"/>
    </location>
</feature>
<evidence type="ECO:0000256" key="1">
    <source>
        <dbReference type="SAM" id="MobiDB-lite"/>
    </source>
</evidence>
<proteinExistence type="predicted"/>
<evidence type="ECO:0000259" key="2">
    <source>
        <dbReference type="Pfam" id="PF11790"/>
    </source>
</evidence>
<dbReference type="GO" id="GO:0016787">
    <property type="term" value="F:hydrolase activity"/>
    <property type="evidence" value="ECO:0007669"/>
    <property type="project" value="UniProtKB-KW"/>
</dbReference>
<dbReference type="Proteomes" id="UP000027439">
    <property type="component" value="Unassembled WGS sequence"/>
</dbReference>
<comment type="caution">
    <text evidence="3">The sequence shown here is derived from an EMBL/GenBank/DDBJ whole genome shotgun (WGS) entry which is preliminary data.</text>
</comment>
<dbReference type="OrthoDB" id="9126494at2"/>
<gene>
    <name evidence="3" type="ORF">BG57_26550</name>
</gene>
<dbReference type="eggNOG" id="COG2723">
    <property type="taxonomic scope" value="Bacteria"/>
</dbReference>
<dbReference type="STRING" id="1071679.BG57_26550"/>
<dbReference type="SUPFAM" id="SSF51445">
    <property type="entry name" value="(Trans)glycosidases"/>
    <property type="match status" value="1"/>
</dbReference>
<dbReference type="Pfam" id="PF11790">
    <property type="entry name" value="Glyco_hydro_cc"/>
    <property type="match status" value="1"/>
</dbReference>
<name>A0A069NDC1_9BURK</name>
<feature type="domain" description="Asl1-like glycosyl hydrolase catalytic" evidence="2">
    <location>
        <begin position="350"/>
        <end position="418"/>
    </location>
</feature>
<protein>
    <submittedName>
        <fullName evidence="3">Glycosyl hydrolase</fullName>
    </submittedName>
</protein>
<dbReference type="EMBL" id="JFHE01000055">
    <property type="protein sequence ID" value="KDR26408.1"/>
    <property type="molecule type" value="Genomic_DNA"/>
</dbReference>
<keyword evidence="3" id="KW-0378">Hydrolase</keyword>
<evidence type="ECO:0000313" key="3">
    <source>
        <dbReference type="EMBL" id="KDR26408.1"/>
    </source>
</evidence>
<reference evidence="3 4" key="1">
    <citation type="submission" date="2014-03" db="EMBL/GenBank/DDBJ databases">
        <title>Draft Genome Sequences of Four Burkholderia Strains.</title>
        <authorList>
            <person name="Liu X.Y."/>
            <person name="Li C.X."/>
            <person name="Xu J.H."/>
        </authorList>
    </citation>
    <scope>NUCLEOTIDE SEQUENCE [LARGE SCALE GENOMIC DNA]</scope>
    <source>
        <strain evidence="3 4">R27</strain>
    </source>
</reference>
<dbReference type="Gene3D" id="3.20.20.80">
    <property type="entry name" value="Glycosidases"/>
    <property type="match status" value="1"/>
</dbReference>
<evidence type="ECO:0000313" key="4">
    <source>
        <dbReference type="Proteomes" id="UP000027439"/>
    </source>
</evidence>
<dbReference type="InterPro" id="IPR017853">
    <property type="entry name" value="GH"/>
</dbReference>
<organism evidence="3 4">
    <name type="scientific">Caballeronia grimmiae</name>
    <dbReference type="NCBI Taxonomy" id="1071679"/>
    <lineage>
        <taxon>Bacteria</taxon>
        <taxon>Pseudomonadati</taxon>
        <taxon>Pseudomonadota</taxon>
        <taxon>Betaproteobacteria</taxon>
        <taxon>Burkholderiales</taxon>
        <taxon>Burkholderiaceae</taxon>
        <taxon>Caballeronia</taxon>
    </lineage>
</organism>
<dbReference type="PROSITE" id="PS51318">
    <property type="entry name" value="TAT"/>
    <property type="match status" value="1"/>
</dbReference>
<dbReference type="InterPro" id="IPR006311">
    <property type="entry name" value="TAT_signal"/>
</dbReference>